<comment type="caution">
    <text evidence="1">The sequence shown here is derived from an EMBL/GenBank/DDBJ whole genome shotgun (WGS) entry which is preliminary data.</text>
</comment>
<evidence type="ECO:0000313" key="2">
    <source>
        <dbReference type="Proteomes" id="UP000187203"/>
    </source>
</evidence>
<proteinExistence type="predicted"/>
<name>A0A1R3KP44_9ROSI</name>
<dbReference type="EMBL" id="AWUE01012591">
    <property type="protein sequence ID" value="OMP08852.1"/>
    <property type="molecule type" value="Genomic_DNA"/>
</dbReference>
<dbReference type="Proteomes" id="UP000187203">
    <property type="component" value="Unassembled WGS sequence"/>
</dbReference>
<evidence type="ECO:0000313" key="1">
    <source>
        <dbReference type="EMBL" id="OMP08852.1"/>
    </source>
</evidence>
<dbReference type="AlphaFoldDB" id="A0A1R3KP44"/>
<accession>A0A1R3KP44</accession>
<protein>
    <submittedName>
        <fullName evidence="1">Uncharacterized protein</fullName>
    </submittedName>
</protein>
<gene>
    <name evidence="1" type="ORF">COLO4_06054</name>
</gene>
<reference evidence="2" key="1">
    <citation type="submission" date="2013-09" db="EMBL/GenBank/DDBJ databases">
        <title>Corchorus olitorius genome sequencing.</title>
        <authorList>
            <person name="Alam M."/>
            <person name="Haque M.S."/>
            <person name="Islam M.S."/>
            <person name="Emdad E.M."/>
            <person name="Islam M.M."/>
            <person name="Ahmed B."/>
            <person name="Halim A."/>
            <person name="Hossen Q.M.M."/>
            <person name="Hossain M.Z."/>
            <person name="Ahmed R."/>
            <person name="Khan M.M."/>
            <person name="Islam R."/>
            <person name="Rashid M.M."/>
            <person name="Khan S.A."/>
            <person name="Rahman M.S."/>
            <person name="Alam M."/>
            <person name="Yahiya A.S."/>
            <person name="Khan M.S."/>
            <person name="Azam M.S."/>
            <person name="Haque T."/>
            <person name="Lashkar M.Z.H."/>
            <person name="Akhand A.I."/>
            <person name="Morshed G."/>
            <person name="Roy S."/>
            <person name="Uddin K.S."/>
            <person name="Rabeya T."/>
            <person name="Hossain A.S."/>
            <person name="Chowdhury A."/>
            <person name="Snigdha A.R."/>
            <person name="Mortoza M.S."/>
            <person name="Matin S.A."/>
            <person name="Hoque S.M.E."/>
            <person name="Islam M.K."/>
            <person name="Roy D.K."/>
            <person name="Haider R."/>
            <person name="Moosa M.M."/>
            <person name="Elias S.M."/>
            <person name="Hasan A.M."/>
            <person name="Jahan S."/>
            <person name="Shafiuddin M."/>
            <person name="Mahmood N."/>
            <person name="Shommy N.S."/>
        </authorList>
    </citation>
    <scope>NUCLEOTIDE SEQUENCE [LARGE SCALE GENOMIC DNA]</scope>
    <source>
        <strain evidence="2">cv. O-4</strain>
    </source>
</reference>
<organism evidence="1 2">
    <name type="scientific">Corchorus olitorius</name>
    <dbReference type="NCBI Taxonomy" id="93759"/>
    <lineage>
        <taxon>Eukaryota</taxon>
        <taxon>Viridiplantae</taxon>
        <taxon>Streptophyta</taxon>
        <taxon>Embryophyta</taxon>
        <taxon>Tracheophyta</taxon>
        <taxon>Spermatophyta</taxon>
        <taxon>Magnoliopsida</taxon>
        <taxon>eudicotyledons</taxon>
        <taxon>Gunneridae</taxon>
        <taxon>Pentapetalae</taxon>
        <taxon>rosids</taxon>
        <taxon>malvids</taxon>
        <taxon>Malvales</taxon>
        <taxon>Malvaceae</taxon>
        <taxon>Grewioideae</taxon>
        <taxon>Apeibeae</taxon>
        <taxon>Corchorus</taxon>
    </lineage>
</organism>
<keyword evidence="2" id="KW-1185">Reference proteome</keyword>
<sequence length="96" mass="10817">MAISSIVLQITKQGKKTSNDKCRMDNLISIRENREHQGLSIMSSFKAFHQTGKPAKKVKHNFKNHAVTLTIQSKAVNKTGDNTFQSKYEPIETIAE</sequence>